<evidence type="ECO:0000256" key="2">
    <source>
        <dbReference type="ARBA" id="ARBA00004496"/>
    </source>
</evidence>
<dbReference type="InterPro" id="IPR004327">
    <property type="entry name" value="Phstyr_phstse_ac"/>
</dbReference>
<dbReference type="EMBL" id="BT120604">
    <property type="protein sequence ID" value="ADD24244.1"/>
    <property type="molecule type" value="mRNA"/>
</dbReference>
<comment type="function">
    <text evidence="10">PPIases accelerate the folding of proteins. It catalyzes the cis-trans isomerization of proline imidic peptide bonds in oligopeptides.</text>
</comment>
<gene>
    <name evidence="11" type="primary">PTPA</name>
</gene>
<keyword evidence="5 10" id="KW-0963">Cytoplasm</keyword>
<comment type="similarity">
    <text evidence="3 10">Belongs to the PTPA-type PPIase family.</text>
</comment>
<dbReference type="InterPro" id="IPR043170">
    <property type="entry name" value="PTPA_C_lid"/>
</dbReference>
<dbReference type="PANTHER" id="PTHR10012:SF0">
    <property type="entry name" value="SERINE_THREONINE-PROTEIN PHOSPHATASE 2A ACTIVATOR"/>
    <property type="match status" value="1"/>
</dbReference>
<dbReference type="EC" id="5.2.1.8" evidence="4 10"/>
<dbReference type="GO" id="GO:0005634">
    <property type="term" value="C:nucleus"/>
    <property type="evidence" value="ECO:0007669"/>
    <property type="project" value="TreeGrafter"/>
</dbReference>
<dbReference type="GO" id="GO:0000159">
    <property type="term" value="C:protein phosphatase type 2A complex"/>
    <property type="evidence" value="ECO:0007669"/>
    <property type="project" value="TreeGrafter"/>
</dbReference>
<dbReference type="AlphaFoldDB" id="C1BSE6"/>
<dbReference type="GO" id="GO:0007052">
    <property type="term" value="P:mitotic spindle organization"/>
    <property type="evidence" value="ECO:0007669"/>
    <property type="project" value="TreeGrafter"/>
</dbReference>
<reference evidence="11" key="1">
    <citation type="submission" date="2009-06" db="EMBL/GenBank/DDBJ databases">
        <title>Lepeophtheirus salmonis ESTs and full-length cDNAs.</title>
        <authorList>
            <person name="Yasuike M."/>
            <person name="von Schalburg K."/>
            <person name="Cooper G."/>
            <person name="Leong J."/>
            <person name="Jones S.R.M."/>
            <person name="Koop B.F."/>
        </authorList>
    </citation>
    <scope>NUCLEOTIDE SEQUENCE</scope>
    <source>
        <strain evidence="11">Pacific form</strain>
        <tissue evidence="11">Whole</tissue>
    </source>
</reference>
<sequence length="321" mass="36992">MSTEEIDPLLTKPKFPTSKLDFCVPEKKIKHFEDVKKWEDSEAYQEYLGFIIHIGGRIKNKKISQVDSPGKAVQVCINILQILSEWVDEIPLEEQSQRFGNKAFRIWCSRVKERSQELFGCLIPLESARNEVVLYFNHSFGDETRIDYGTGHEMAFVQFLCSLFRIGVFGDSDKEFVGLKLFQKYMDLCRKIQRHYMLEPAGSQGVWSLDDYQFVAFIWGAAQLIGNRVVKPKAISNYELAEAVADDYHFFACIHYISQVKTGPFAEHSNQLWNISAVPNWEKINSGLIKMYKAEVLSKFPVIQHVYFGSIFKLKPHPIAA</sequence>
<dbReference type="SUPFAM" id="SSF140984">
    <property type="entry name" value="PTPA-like"/>
    <property type="match status" value="1"/>
</dbReference>
<evidence type="ECO:0000256" key="8">
    <source>
        <dbReference type="ARBA" id="ARBA00044786"/>
    </source>
</evidence>
<keyword evidence="7 10" id="KW-0413">Isomerase</keyword>
<dbReference type="PANTHER" id="PTHR10012">
    <property type="entry name" value="SERINE/THREONINE-PROTEIN PHOSPHATASE 2A REGULATORY SUBUNIT B"/>
    <property type="match status" value="1"/>
</dbReference>
<dbReference type="PIRSF" id="PIRSF016325">
    <property type="entry name" value="Phstyr_phstse_ac"/>
    <property type="match status" value="1"/>
</dbReference>
<evidence type="ECO:0000313" key="11">
    <source>
        <dbReference type="EMBL" id="ACO11949.1"/>
    </source>
</evidence>
<evidence type="ECO:0000256" key="5">
    <source>
        <dbReference type="ARBA" id="ARBA00022490"/>
    </source>
</evidence>
<evidence type="ECO:0000256" key="10">
    <source>
        <dbReference type="RuleBase" id="RU361210"/>
    </source>
</evidence>
<dbReference type="FunFam" id="1.20.120.1150:FF:000002">
    <property type="entry name" value="Serine/threonine-protein phosphatase 2A activator"/>
    <property type="match status" value="1"/>
</dbReference>
<evidence type="ECO:0000256" key="3">
    <source>
        <dbReference type="ARBA" id="ARBA00011019"/>
    </source>
</evidence>
<protein>
    <recommendedName>
        <fullName evidence="8 10">Serine/threonine-protein phosphatase 2A activator</fullName>
        <ecNumber evidence="4 10">5.2.1.8</ecNumber>
    </recommendedName>
    <alternativeName>
        <fullName evidence="9 10">Phosphotyrosyl phosphatase activator</fullName>
    </alternativeName>
</protein>
<dbReference type="GO" id="GO:0003755">
    <property type="term" value="F:peptidyl-prolyl cis-trans isomerase activity"/>
    <property type="evidence" value="ECO:0007669"/>
    <property type="project" value="UniProtKB-KW"/>
</dbReference>
<evidence type="ECO:0000256" key="4">
    <source>
        <dbReference type="ARBA" id="ARBA00013194"/>
    </source>
</evidence>
<dbReference type="Gene3D" id="1.20.120.1150">
    <property type="match status" value="1"/>
</dbReference>
<keyword evidence="6 10" id="KW-0697">Rotamase</keyword>
<evidence type="ECO:0000256" key="7">
    <source>
        <dbReference type="ARBA" id="ARBA00023235"/>
    </source>
</evidence>
<organism evidence="11">
    <name type="scientific">Lepeophtheirus salmonis</name>
    <name type="common">Salmon louse</name>
    <name type="synonym">Caligus salmonis</name>
    <dbReference type="NCBI Taxonomy" id="72036"/>
    <lineage>
        <taxon>Eukaryota</taxon>
        <taxon>Metazoa</taxon>
        <taxon>Ecdysozoa</taxon>
        <taxon>Arthropoda</taxon>
        <taxon>Crustacea</taxon>
        <taxon>Multicrustacea</taxon>
        <taxon>Hexanauplia</taxon>
        <taxon>Copepoda</taxon>
        <taxon>Siphonostomatoida</taxon>
        <taxon>Caligidae</taxon>
        <taxon>Lepeophtheirus</taxon>
    </lineage>
</organism>
<evidence type="ECO:0000256" key="6">
    <source>
        <dbReference type="ARBA" id="ARBA00023110"/>
    </source>
</evidence>
<dbReference type="GO" id="GO:0008160">
    <property type="term" value="F:protein tyrosine phosphatase activator activity"/>
    <property type="evidence" value="ECO:0007669"/>
    <property type="project" value="TreeGrafter"/>
</dbReference>
<accession>C1BSE6</accession>
<evidence type="ECO:0000256" key="1">
    <source>
        <dbReference type="ARBA" id="ARBA00000971"/>
    </source>
</evidence>
<evidence type="ECO:0000256" key="9">
    <source>
        <dbReference type="ARBA" id="ARBA00044820"/>
    </source>
</evidence>
<dbReference type="InterPro" id="IPR037218">
    <property type="entry name" value="PTPA_sf"/>
</dbReference>
<dbReference type="Pfam" id="PF03095">
    <property type="entry name" value="PTPA"/>
    <property type="match status" value="1"/>
</dbReference>
<dbReference type="OrthoDB" id="16120at2759"/>
<name>C1BSE6_LEPSM</name>
<proteinExistence type="evidence at transcript level"/>
<dbReference type="CDD" id="cd04087">
    <property type="entry name" value="PTPA"/>
    <property type="match status" value="1"/>
</dbReference>
<dbReference type="EMBL" id="BT077525">
    <property type="protein sequence ID" value="ACO11949.1"/>
    <property type="molecule type" value="mRNA"/>
</dbReference>
<dbReference type="GO" id="GO:0005737">
    <property type="term" value="C:cytoplasm"/>
    <property type="evidence" value="ECO:0007669"/>
    <property type="project" value="UniProtKB-SubCell"/>
</dbReference>
<comment type="subcellular location">
    <subcellularLocation>
        <location evidence="2 10">Cytoplasm</location>
    </subcellularLocation>
</comment>
<comment type="catalytic activity">
    <reaction evidence="1 10">
        <text>[protein]-peptidylproline (omega=180) = [protein]-peptidylproline (omega=0)</text>
        <dbReference type="Rhea" id="RHEA:16237"/>
        <dbReference type="Rhea" id="RHEA-COMP:10747"/>
        <dbReference type="Rhea" id="RHEA-COMP:10748"/>
        <dbReference type="ChEBI" id="CHEBI:83833"/>
        <dbReference type="ChEBI" id="CHEBI:83834"/>
        <dbReference type="EC" id="5.2.1.8"/>
    </reaction>
</comment>